<dbReference type="InterPro" id="IPR036388">
    <property type="entry name" value="WH-like_DNA-bd_sf"/>
</dbReference>
<dbReference type="Gene3D" id="1.10.10.10">
    <property type="entry name" value="Winged helix-like DNA-binding domain superfamily/Winged helix DNA-binding domain"/>
    <property type="match status" value="1"/>
</dbReference>
<dbReference type="SUPFAM" id="SSF46785">
    <property type="entry name" value="Winged helix' DNA-binding domain"/>
    <property type="match status" value="1"/>
</dbReference>
<dbReference type="InterPro" id="IPR050707">
    <property type="entry name" value="HTH_MetabolicPath_Reg"/>
</dbReference>
<dbReference type="Gene3D" id="3.30.450.40">
    <property type="match status" value="1"/>
</dbReference>
<dbReference type="InterPro" id="IPR029016">
    <property type="entry name" value="GAF-like_dom_sf"/>
</dbReference>
<comment type="caution">
    <text evidence="6">The sequence shown here is derived from an EMBL/GenBank/DDBJ whole genome shotgun (WGS) entry which is preliminary data.</text>
</comment>
<evidence type="ECO:0000256" key="1">
    <source>
        <dbReference type="ARBA" id="ARBA00023015"/>
    </source>
</evidence>
<reference evidence="7" key="1">
    <citation type="journal article" date="2019" name="Int. J. Syst. Evol. Microbiol.">
        <title>The Global Catalogue of Microorganisms (GCM) 10K type strain sequencing project: providing services to taxonomists for standard genome sequencing and annotation.</title>
        <authorList>
            <consortium name="The Broad Institute Genomics Platform"/>
            <consortium name="The Broad Institute Genome Sequencing Center for Infectious Disease"/>
            <person name="Wu L."/>
            <person name="Ma J."/>
        </authorList>
    </citation>
    <scope>NUCLEOTIDE SEQUENCE [LARGE SCALE GENOMIC DNA]</scope>
    <source>
        <strain evidence="7">CCUG 56754</strain>
    </source>
</reference>
<dbReference type="SUPFAM" id="SSF55781">
    <property type="entry name" value="GAF domain-like"/>
    <property type="match status" value="1"/>
</dbReference>
<dbReference type="InterPro" id="IPR005471">
    <property type="entry name" value="Tscrpt_reg_IclR_N"/>
</dbReference>
<name>A0ABW3LNX1_9BACI</name>
<keyword evidence="3" id="KW-0804">Transcription</keyword>
<dbReference type="PANTHER" id="PTHR30136">
    <property type="entry name" value="HELIX-TURN-HELIX TRANSCRIPTIONAL REGULATOR, ICLR FAMILY"/>
    <property type="match status" value="1"/>
</dbReference>
<evidence type="ECO:0000313" key="6">
    <source>
        <dbReference type="EMBL" id="MFD1039352.1"/>
    </source>
</evidence>
<keyword evidence="7" id="KW-1185">Reference proteome</keyword>
<dbReference type="PROSITE" id="PS51078">
    <property type="entry name" value="ICLR_ED"/>
    <property type="match status" value="1"/>
</dbReference>
<keyword evidence="2" id="KW-0238">DNA-binding</keyword>
<dbReference type="Pfam" id="PF09339">
    <property type="entry name" value="HTH_IclR"/>
    <property type="match status" value="1"/>
</dbReference>
<evidence type="ECO:0000259" key="5">
    <source>
        <dbReference type="PROSITE" id="PS51078"/>
    </source>
</evidence>
<sequence length="243" mass="27425">MSAEKIFGILDLYNQTRRQLTVSEISNLMDIPQSSVYRHVRVLKENGFLYETSNGDYKLGYRFLDFANIVRLDNSLSEIALPIMKELTNQFKETTILSVISDNFVVCVETVSSPQAVTVSSEQGKIIPLYVGGSSKAILAFQPNDLVDELFNKNLVVKHTENTLATKDELKANLKEIREKGYSVSDSEIDLGVYAYGFPIKNSKQKVFASLAIAGPKERMQLKSEHEIVEKFIEAINKIEKYL</sequence>
<dbReference type="CDD" id="cd00090">
    <property type="entry name" value="HTH_ARSR"/>
    <property type="match status" value="1"/>
</dbReference>
<dbReference type="InterPro" id="IPR014757">
    <property type="entry name" value="Tscrpt_reg_IclR_C"/>
</dbReference>
<dbReference type="Pfam" id="PF01614">
    <property type="entry name" value="IclR_C"/>
    <property type="match status" value="1"/>
</dbReference>
<dbReference type="PANTHER" id="PTHR30136:SF35">
    <property type="entry name" value="HTH-TYPE TRANSCRIPTIONAL REGULATOR RV1719"/>
    <property type="match status" value="1"/>
</dbReference>
<feature type="domain" description="IclR-ED" evidence="5">
    <location>
        <begin position="62"/>
        <end position="243"/>
    </location>
</feature>
<keyword evidence="1" id="KW-0805">Transcription regulation</keyword>
<evidence type="ECO:0000313" key="7">
    <source>
        <dbReference type="Proteomes" id="UP001597040"/>
    </source>
</evidence>
<evidence type="ECO:0000256" key="2">
    <source>
        <dbReference type="ARBA" id="ARBA00023125"/>
    </source>
</evidence>
<protein>
    <submittedName>
        <fullName evidence="6">IclR family transcriptional regulator</fullName>
    </submittedName>
</protein>
<organism evidence="6 7">
    <name type="scientific">Virgibacillus byunsanensis</name>
    <dbReference type="NCBI Taxonomy" id="570945"/>
    <lineage>
        <taxon>Bacteria</taxon>
        <taxon>Bacillati</taxon>
        <taxon>Bacillota</taxon>
        <taxon>Bacilli</taxon>
        <taxon>Bacillales</taxon>
        <taxon>Bacillaceae</taxon>
        <taxon>Virgibacillus</taxon>
    </lineage>
</organism>
<feature type="domain" description="HTH iclR-type" evidence="4">
    <location>
        <begin position="1"/>
        <end position="61"/>
    </location>
</feature>
<dbReference type="SMART" id="SM00346">
    <property type="entry name" value="HTH_ICLR"/>
    <property type="match status" value="1"/>
</dbReference>
<evidence type="ECO:0000259" key="4">
    <source>
        <dbReference type="PROSITE" id="PS51077"/>
    </source>
</evidence>
<gene>
    <name evidence="6" type="ORF">ACFQ3N_13250</name>
</gene>
<dbReference type="InterPro" id="IPR011991">
    <property type="entry name" value="ArsR-like_HTH"/>
</dbReference>
<dbReference type="EMBL" id="JBHTKJ010000035">
    <property type="protein sequence ID" value="MFD1039352.1"/>
    <property type="molecule type" value="Genomic_DNA"/>
</dbReference>
<proteinExistence type="predicted"/>
<evidence type="ECO:0000256" key="3">
    <source>
        <dbReference type="ARBA" id="ARBA00023163"/>
    </source>
</evidence>
<dbReference type="InterPro" id="IPR036390">
    <property type="entry name" value="WH_DNA-bd_sf"/>
</dbReference>
<dbReference type="RefSeq" id="WP_390363013.1">
    <property type="nucleotide sequence ID" value="NZ_JBHTKJ010000035.1"/>
</dbReference>
<accession>A0ABW3LNX1</accession>
<dbReference type="PROSITE" id="PS51077">
    <property type="entry name" value="HTH_ICLR"/>
    <property type="match status" value="1"/>
</dbReference>
<dbReference type="Proteomes" id="UP001597040">
    <property type="component" value="Unassembled WGS sequence"/>
</dbReference>